<name>A0A0C2N5Z2_THEKT</name>
<evidence type="ECO:0000313" key="2">
    <source>
        <dbReference type="Proteomes" id="UP000031668"/>
    </source>
</evidence>
<reference evidence="1 2" key="1">
    <citation type="journal article" date="2014" name="Genome Biol. Evol.">
        <title>The genome of the myxosporean Thelohanellus kitauei shows adaptations to nutrient acquisition within its fish host.</title>
        <authorList>
            <person name="Yang Y."/>
            <person name="Xiong J."/>
            <person name="Zhou Z."/>
            <person name="Huo F."/>
            <person name="Miao W."/>
            <person name="Ran C."/>
            <person name="Liu Y."/>
            <person name="Zhang J."/>
            <person name="Feng J."/>
            <person name="Wang M."/>
            <person name="Wang M."/>
            <person name="Wang L."/>
            <person name="Yao B."/>
        </authorList>
    </citation>
    <scope>NUCLEOTIDE SEQUENCE [LARGE SCALE GENOMIC DNA]</scope>
    <source>
        <strain evidence="1">Wuqing</strain>
    </source>
</reference>
<comment type="caution">
    <text evidence="1">The sequence shown here is derived from an EMBL/GenBank/DDBJ whole genome shotgun (WGS) entry which is preliminary data.</text>
</comment>
<proteinExistence type="predicted"/>
<keyword evidence="2" id="KW-1185">Reference proteome</keyword>
<dbReference type="Proteomes" id="UP000031668">
    <property type="component" value="Unassembled WGS sequence"/>
</dbReference>
<sequence>MKLMEYRKNDITKLAIFISGVYKDINITDEFVELTQMKDKTTADNVYQTKVGHRWYTTNDRKESYGCNIIERKVITTKLETEFMRFPIALYIKNPRAGKSRRLKTMSVVEKSANITRAKGLKKPKI</sequence>
<protein>
    <submittedName>
        <fullName evidence="1">Uncharacterized protein</fullName>
    </submittedName>
</protein>
<organism evidence="1 2">
    <name type="scientific">Thelohanellus kitauei</name>
    <name type="common">Myxosporean</name>
    <dbReference type="NCBI Taxonomy" id="669202"/>
    <lineage>
        <taxon>Eukaryota</taxon>
        <taxon>Metazoa</taxon>
        <taxon>Cnidaria</taxon>
        <taxon>Myxozoa</taxon>
        <taxon>Myxosporea</taxon>
        <taxon>Bivalvulida</taxon>
        <taxon>Platysporina</taxon>
        <taxon>Myxobolidae</taxon>
        <taxon>Thelohanellus</taxon>
    </lineage>
</organism>
<dbReference type="AlphaFoldDB" id="A0A0C2N5Z2"/>
<accession>A0A0C2N5Z2</accession>
<gene>
    <name evidence="1" type="ORF">RF11_00972</name>
</gene>
<evidence type="ECO:0000313" key="1">
    <source>
        <dbReference type="EMBL" id="KII69352.1"/>
    </source>
</evidence>
<dbReference type="EMBL" id="JWZT01002457">
    <property type="protein sequence ID" value="KII69352.1"/>
    <property type="molecule type" value="Genomic_DNA"/>
</dbReference>